<protein>
    <submittedName>
        <fullName evidence="1">Uncharacterized protein</fullName>
    </submittedName>
</protein>
<sequence length="914" mass="98680">MGFHLKEALQSLCCSNGWSYAVVWRLKCHDSMLLIPVDAYCDVESGMVVDQVLHQVHVVGEGIIGQVALTGKHRWIFSDTYCGELSTVGSTGSQTFFQDTAEWSYQFSAGVKTVAVISVSSQRVIQFGSNQKIPESLKFVDHTRSFFHQLQSVLGASLFGTSEKPIDSEICDRTFASLVSSGNYYSNYANVKPIYKDSCKELTATAVVQSTNRITPGLYQSSSESHTLTVPVVSSSTSATKATASMNNSSFHLLNHCQTAGANAQVIFSTPNMPLPQVLPQSNSSSANNSVLCNSSMSELSTYEFMEQQLLSGIGVQGASNLFPTISHINVPMGNKFCDFQVPPFSNPSYRKNGSPNTINYTAANTGYGGKKLADSHQASPLFRITEGKPSTSSDTFLGELKPDNAGSAIPSLNSVNHLNQSSGLPLEQVNTGFTAQPSNDLLQMASSLASDLVGGDVFDNIPVNNLCSSIQDLVAGCRDSRGSGSSGKQSTSNVPLQLPVDNGLFDGFGLDHRQSQGQKFWDDIILPGGIGDCSNLSTGVSECISALDSDSLTACEKGFFSDRGLEQLLDAVVGNAKSISNPNSSDQSSTSTVTRAGSSYVHSDKVPFVGLSSLNSGMDGFLPKVHSAYGPKKEVLPKSLVSSWIDSSNNISAESAVISQPKKPEDPSKITRKRARPGESTRPRPKDRQQIQDRVKELREIVPNGAKCSIDALLDRTIKHMLFLQSVTKYADKLKQTDEPKMIGEASSVVLKDNSSGNGGGSTFAFEVGGQTMVCPIIVEDLHPPGQMLVEMLCEERGFFLEIADIIRGFGLTILKGVMEVRDDKVWARFVVEVNRDITRMDIFMSLVKLLPQTMEASIGSSSQTIKIDCSDLVYRSNLEVLRVGDGQFPTMTGIPGSELVLLQFSFQMMLGR</sequence>
<comment type="caution">
    <text evidence="1">The sequence shown here is derived from an EMBL/GenBank/DDBJ whole genome shotgun (WGS) entry which is preliminary data.</text>
</comment>
<gene>
    <name evidence="1" type="ORF">MRB53_019711</name>
</gene>
<reference evidence="1 2" key="1">
    <citation type="journal article" date="2022" name="Hortic Res">
        <title>A haplotype resolved chromosomal level avocado genome allows analysis of novel avocado genes.</title>
        <authorList>
            <person name="Nath O."/>
            <person name="Fletcher S.J."/>
            <person name="Hayward A."/>
            <person name="Shaw L.M."/>
            <person name="Masouleh A.K."/>
            <person name="Furtado A."/>
            <person name="Henry R.J."/>
            <person name="Mitter N."/>
        </authorList>
    </citation>
    <scope>NUCLEOTIDE SEQUENCE [LARGE SCALE GENOMIC DNA]</scope>
    <source>
        <strain evidence="2">cv. Hass</strain>
    </source>
</reference>
<accession>A0ACC2KYW0</accession>
<proteinExistence type="predicted"/>
<name>A0ACC2KYW0_PERAE</name>
<dbReference type="Proteomes" id="UP001234297">
    <property type="component" value="Chromosome 6"/>
</dbReference>
<organism evidence="1 2">
    <name type="scientific">Persea americana</name>
    <name type="common">Avocado</name>
    <dbReference type="NCBI Taxonomy" id="3435"/>
    <lineage>
        <taxon>Eukaryota</taxon>
        <taxon>Viridiplantae</taxon>
        <taxon>Streptophyta</taxon>
        <taxon>Embryophyta</taxon>
        <taxon>Tracheophyta</taxon>
        <taxon>Spermatophyta</taxon>
        <taxon>Magnoliopsida</taxon>
        <taxon>Magnoliidae</taxon>
        <taxon>Laurales</taxon>
        <taxon>Lauraceae</taxon>
        <taxon>Persea</taxon>
    </lineage>
</organism>
<evidence type="ECO:0000313" key="1">
    <source>
        <dbReference type="EMBL" id="KAJ8626404.1"/>
    </source>
</evidence>
<evidence type="ECO:0000313" key="2">
    <source>
        <dbReference type="Proteomes" id="UP001234297"/>
    </source>
</evidence>
<keyword evidence="2" id="KW-1185">Reference proteome</keyword>
<dbReference type="EMBL" id="CM056814">
    <property type="protein sequence ID" value="KAJ8626404.1"/>
    <property type="molecule type" value="Genomic_DNA"/>
</dbReference>